<feature type="transmembrane region" description="Helical" evidence="1">
    <location>
        <begin position="99"/>
        <end position="119"/>
    </location>
</feature>
<dbReference type="EMBL" id="FONN01000004">
    <property type="protein sequence ID" value="SFE62794.1"/>
    <property type="molecule type" value="Genomic_DNA"/>
</dbReference>
<gene>
    <name evidence="2" type="ORF">SAMN04487969_104246</name>
</gene>
<name>A0A1I2C3D1_9BACL</name>
<evidence type="ECO:0000313" key="2">
    <source>
        <dbReference type="EMBL" id="SFE62794.1"/>
    </source>
</evidence>
<accession>A0A1I2C3D1</accession>
<evidence type="ECO:0000313" key="3">
    <source>
        <dbReference type="Proteomes" id="UP000183410"/>
    </source>
</evidence>
<evidence type="ECO:0000256" key="1">
    <source>
        <dbReference type="SAM" id="Phobius"/>
    </source>
</evidence>
<feature type="transmembrane region" description="Helical" evidence="1">
    <location>
        <begin position="258"/>
        <end position="280"/>
    </location>
</feature>
<feature type="transmembrane region" description="Helical" evidence="1">
    <location>
        <begin position="323"/>
        <end position="356"/>
    </location>
</feature>
<dbReference type="Pfam" id="PF06772">
    <property type="entry name" value="LtrA"/>
    <property type="match status" value="1"/>
</dbReference>
<organism evidence="2 3">
    <name type="scientific">Paenibacillus algorifonticola</name>
    <dbReference type="NCBI Taxonomy" id="684063"/>
    <lineage>
        <taxon>Bacteria</taxon>
        <taxon>Bacillati</taxon>
        <taxon>Bacillota</taxon>
        <taxon>Bacilli</taxon>
        <taxon>Bacillales</taxon>
        <taxon>Paenibacillaceae</taxon>
        <taxon>Paenibacillus</taxon>
    </lineage>
</organism>
<feature type="transmembrane region" description="Helical" evidence="1">
    <location>
        <begin position="131"/>
        <end position="152"/>
    </location>
</feature>
<feature type="transmembrane region" description="Helical" evidence="1">
    <location>
        <begin position="12"/>
        <end position="30"/>
    </location>
</feature>
<dbReference type="AlphaFoldDB" id="A0A1I2C3D1"/>
<feature type="transmembrane region" description="Helical" evidence="1">
    <location>
        <begin position="158"/>
        <end position="175"/>
    </location>
</feature>
<keyword evidence="1" id="KW-0472">Membrane</keyword>
<dbReference type="PANTHER" id="PTHR36840">
    <property type="entry name" value="BLL5714 PROTEIN"/>
    <property type="match status" value="1"/>
</dbReference>
<proteinExistence type="predicted"/>
<protein>
    <submittedName>
        <fullName evidence="2">Low temperature requirement protein LtrA</fullName>
    </submittedName>
</protein>
<feature type="transmembrane region" description="Helical" evidence="1">
    <location>
        <begin position="74"/>
        <end position="93"/>
    </location>
</feature>
<feature type="transmembrane region" description="Helical" evidence="1">
    <location>
        <begin position="286"/>
        <end position="311"/>
    </location>
</feature>
<feature type="transmembrane region" description="Helical" evidence="1">
    <location>
        <begin position="42"/>
        <end position="62"/>
    </location>
</feature>
<reference evidence="3" key="1">
    <citation type="submission" date="2016-10" db="EMBL/GenBank/DDBJ databases">
        <authorList>
            <person name="Varghese N."/>
            <person name="Submissions S."/>
        </authorList>
    </citation>
    <scope>NUCLEOTIDE SEQUENCE [LARGE SCALE GENOMIC DNA]</scope>
    <source>
        <strain evidence="3">CGMCC 1.10223</strain>
    </source>
</reference>
<keyword evidence="1" id="KW-0812">Transmembrane</keyword>
<feature type="transmembrane region" description="Helical" evidence="1">
    <location>
        <begin position="218"/>
        <end position="237"/>
    </location>
</feature>
<sequence length="363" mass="42094">MMPEKKVTWLELFYDLLFVAAVSKATHVLLHVEHSSITWEHLSKFILIFVPIWWAWVGQTMYNNRFGQDTLKHRLFIVLQMFFVLIMTASLNVDFDAYYVPFFIGYIGLRIITTVQYLLTARSEVLHKLQTARFFGTYFWLGIAVSSCSLFFDSWLRYVILYTGIILDIIVPLIGRKHLVVTPIHTPHLLERFSLFTLILLGESVVSLLSILEEGELNFTSITFVALAFILVIAIWWQYFENMEKNVDKTKRTAGQTIIYGHLFIYLSLCMIAASIQLVFLNKLEYGFMLGFVFGSVFIYFLSVMCLLYSYRFEHLRPTVKHISLLLLLLLVLFSVNLLVVVPPTVVLLELVLFFIVFAKTTA</sequence>
<dbReference type="PANTHER" id="PTHR36840:SF1">
    <property type="entry name" value="BLL5714 PROTEIN"/>
    <property type="match status" value="1"/>
</dbReference>
<feature type="transmembrane region" description="Helical" evidence="1">
    <location>
        <begin position="195"/>
        <end position="212"/>
    </location>
</feature>
<dbReference type="InterPro" id="IPR010640">
    <property type="entry name" value="Low_temperature_requirement_A"/>
</dbReference>
<keyword evidence="3" id="KW-1185">Reference proteome</keyword>
<keyword evidence="1" id="KW-1133">Transmembrane helix</keyword>
<dbReference type="Proteomes" id="UP000183410">
    <property type="component" value="Unassembled WGS sequence"/>
</dbReference>